<keyword evidence="2" id="KW-0732">Signal</keyword>
<organism evidence="3 4">
    <name type="scientific">Cladonia borealis</name>
    <dbReference type="NCBI Taxonomy" id="184061"/>
    <lineage>
        <taxon>Eukaryota</taxon>
        <taxon>Fungi</taxon>
        <taxon>Dikarya</taxon>
        <taxon>Ascomycota</taxon>
        <taxon>Pezizomycotina</taxon>
        <taxon>Lecanoromycetes</taxon>
        <taxon>OSLEUM clade</taxon>
        <taxon>Lecanoromycetidae</taxon>
        <taxon>Lecanorales</taxon>
        <taxon>Lecanorineae</taxon>
        <taxon>Cladoniaceae</taxon>
        <taxon>Cladonia</taxon>
    </lineage>
</organism>
<gene>
    <name evidence="3" type="ORF">JMJ35_006521</name>
</gene>
<feature type="region of interest" description="Disordered" evidence="1">
    <location>
        <begin position="339"/>
        <end position="360"/>
    </location>
</feature>
<evidence type="ECO:0000256" key="1">
    <source>
        <dbReference type="SAM" id="MobiDB-lite"/>
    </source>
</evidence>
<evidence type="ECO:0000313" key="4">
    <source>
        <dbReference type="Proteomes" id="UP001166286"/>
    </source>
</evidence>
<evidence type="ECO:0000256" key="2">
    <source>
        <dbReference type="SAM" id="SignalP"/>
    </source>
</evidence>
<reference evidence="3" key="1">
    <citation type="submission" date="2023-03" db="EMBL/GenBank/DDBJ databases">
        <title>Complete genome of Cladonia borealis.</title>
        <authorList>
            <person name="Park H."/>
        </authorList>
    </citation>
    <scope>NUCLEOTIDE SEQUENCE</scope>
    <source>
        <strain evidence="3">ANT050790</strain>
    </source>
</reference>
<dbReference type="AlphaFoldDB" id="A0AA39QZ63"/>
<proteinExistence type="predicted"/>
<feature type="chain" id="PRO_5041282215" evidence="2">
    <location>
        <begin position="18"/>
        <end position="777"/>
    </location>
</feature>
<dbReference type="EMBL" id="JAFEKC020000014">
    <property type="protein sequence ID" value="KAK0510969.1"/>
    <property type="molecule type" value="Genomic_DNA"/>
</dbReference>
<protein>
    <submittedName>
        <fullName evidence="3">Uncharacterized protein</fullName>
    </submittedName>
</protein>
<keyword evidence="4" id="KW-1185">Reference proteome</keyword>
<feature type="signal peptide" evidence="2">
    <location>
        <begin position="1"/>
        <end position="17"/>
    </location>
</feature>
<comment type="caution">
    <text evidence="3">The sequence shown here is derived from an EMBL/GenBank/DDBJ whole genome shotgun (WGS) entry which is preliminary data.</text>
</comment>
<sequence>MAESSLLLIFLVTFANAFPAKNETSKAQSYTGSALVSNYTAPFYGVDNQWPGGMCCDSGCFVNCSGAAGGLMFFMEEARKITKSFQTTVILTKYAMKAHHPHCSMKNDFSSWYAKGDTSSIWSPIFTSPCYDLFSCNLTVATANLIYWPTPALVPNVTSIISNGFTFISPSAYVVFRDVAASNNCGLIGSSIACTMLAFAPSDLLSMEKGPYMARSTINYAKIPSICPVSSANYSADSYSTCFPTLIMPYSVYALNPAWANCNGDAVEGLILDGIMDPPGVLIPTAALAPSPTNIADPFLSAAPASAPLQPLAPMTGLPINPLPLQVSNAKLVPVNARPTASHGVGDQWRRIKPPTVSQPQQTPVLTFAGSVYTADTATHFVVTGDTLAPGSSINPFGIPIYLVSDGVVAVIGSDLAKQSLITSKSVQLTPQLMIAGATYTADSASRFIIAGQTLSQGGAITVSSTPISWAIGGATVIVGMRSQALVPTPKVLILTFGGSQYTADVSSAFSIGSQILTPGGAITISNTPISLVPGGTIAVEGTSSQLLAFDPSPAQASVLTWNGITHTADKSSAFTIEGQTLTPGSSIIVSGTQISLAVGGTLAAVGTSIQLLTPAEPTAKVPTLTFEGKTSTADASSAFIIDGQALTAGGAVTVDGTPLSLDIEGIAAIIGSSTQMLGTAIITGSDAATIHLGAQAYTEESAGDFIIRGQTLTDGGVVIGSSTEAVGVGGWIMSGLGPGPAPTGVVPFERKGLIQKINSGRVLGVIVIVQYCIFMH</sequence>
<name>A0AA39QZ63_9LECA</name>
<accession>A0AA39QZ63</accession>
<evidence type="ECO:0000313" key="3">
    <source>
        <dbReference type="EMBL" id="KAK0510969.1"/>
    </source>
</evidence>
<dbReference type="Proteomes" id="UP001166286">
    <property type="component" value="Unassembled WGS sequence"/>
</dbReference>